<proteinExistence type="predicted"/>
<reference evidence="2" key="1">
    <citation type="journal article" date="2019" name="Curr. Biol.">
        <title>Genome Sequence of Striga asiatica Provides Insight into the Evolution of Plant Parasitism.</title>
        <authorList>
            <person name="Yoshida S."/>
            <person name="Kim S."/>
            <person name="Wafula E.K."/>
            <person name="Tanskanen J."/>
            <person name="Kim Y.M."/>
            <person name="Honaas L."/>
            <person name="Yang Z."/>
            <person name="Spallek T."/>
            <person name="Conn C.E."/>
            <person name="Ichihashi Y."/>
            <person name="Cheong K."/>
            <person name="Cui S."/>
            <person name="Der J.P."/>
            <person name="Gundlach H."/>
            <person name="Jiao Y."/>
            <person name="Hori C."/>
            <person name="Ishida J.K."/>
            <person name="Kasahara H."/>
            <person name="Kiba T."/>
            <person name="Kim M.S."/>
            <person name="Koo N."/>
            <person name="Laohavisit A."/>
            <person name="Lee Y.H."/>
            <person name="Lumba S."/>
            <person name="McCourt P."/>
            <person name="Mortimer J.C."/>
            <person name="Mutuku J.M."/>
            <person name="Nomura T."/>
            <person name="Sasaki-Sekimoto Y."/>
            <person name="Seto Y."/>
            <person name="Wang Y."/>
            <person name="Wakatake T."/>
            <person name="Sakakibara H."/>
            <person name="Demura T."/>
            <person name="Yamaguchi S."/>
            <person name="Yoneyama K."/>
            <person name="Manabe R.I."/>
            <person name="Nelson D.C."/>
            <person name="Schulman A.H."/>
            <person name="Timko M.P."/>
            <person name="dePamphilis C.W."/>
            <person name="Choi D."/>
            <person name="Shirasu K."/>
        </authorList>
    </citation>
    <scope>NUCLEOTIDE SEQUENCE [LARGE SCALE GENOMIC DNA]</scope>
    <source>
        <strain evidence="2">cv. UVA1</strain>
    </source>
</reference>
<dbReference type="OrthoDB" id="927979at2759"/>
<evidence type="ECO:0000313" key="2">
    <source>
        <dbReference type="Proteomes" id="UP000325081"/>
    </source>
</evidence>
<evidence type="ECO:0000313" key="1">
    <source>
        <dbReference type="EMBL" id="GER44414.1"/>
    </source>
</evidence>
<dbReference type="GO" id="GO:0005840">
    <property type="term" value="C:ribosome"/>
    <property type="evidence" value="ECO:0007669"/>
    <property type="project" value="UniProtKB-KW"/>
</dbReference>
<keyword evidence="2" id="KW-1185">Reference proteome</keyword>
<comment type="caution">
    <text evidence="1">The sequence shown here is derived from an EMBL/GenBank/DDBJ whole genome shotgun (WGS) entry which is preliminary data.</text>
</comment>
<organism evidence="1 2">
    <name type="scientific">Striga asiatica</name>
    <name type="common">Asiatic witchweed</name>
    <name type="synonym">Buchnera asiatica</name>
    <dbReference type="NCBI Taxonomy" id="4170"/>
    <lineage>
        <taxon>Eukaryota</taxon>
        <taxon>Viridiplantae</taxon>
        <taxon>Streptophyta</taxon>
        <taxon>Embryophyta</taxon>
        <taxon>Tracheophyta</taxon>
        <taxon>Spermatophyta</taxon>
        <taxon>Magnoliopsida</taxon>
        <taxon>eudicotyledons</taxon>
        <taxon>Gunneridae</taxon>
        <taxon>Pentapetalae</taxon>
        <taxon>asterids</taxon>
        <taxon>lamiids</taxon>
        <taxon>Lamiales</taxon>
        <taxon>Orobanchaceae</taxon>
        <taxon>Buchnereae</taxon>
        <taxon>Striga</taxon>
    </lineage>
</organism>
<accession>A0A5A7QH47</accession>
<dbReference type="Proteomes" id="UP000325081">
    <property type="component" value="Unassembled WGS sequence"/>
</dbReference>
<protein>
    <submittedName>
        <fullName evidence="1">30S ribosomal protein S15</fullName>
    </submittedName>
</protein>
<dbReference type="AlphaFoldDB" id="A0A5A7QH47"/>
<name>A0A5A7QH47_STRAF</name>
<dbReference type="EMBL" id="BKCP01006959">
    <property type="protein sequence ID" value="GER44414.1"/>
    <property type="molecule type" value="Genomic_DNA"/>
</dbReference>
<gene>
    <name evidence="1" type="ORF">STAS_21320</name>
</gene>
<keyword evidence="1" id="KW-0689">Ribosomal protein</keyword>
<keyword evidence="1" id="KW-0687">Ribonucleoprotein</keyword>
<sequence>MDSTTNVERGPNNTSGVGWSESDHILEVEEAVWQDYVKDIESSASRKGKRVGKRKRFKDVEVEVVVLLSTLCEKADQRWGQIVVRIGVQHDAKEQRKVLYEALKCIPILTTEGRFIVSKYHQLKMNNVERHASMLRIAERYRRPGWSANEERECYRLFFNLCHETPDVNVPAIFNSLWPQLSIQLTEEMLTYFSMVKVKAKTKALHMNFREFLTFLETASVNVHAESSLVTVNSTYWAYVGRYEECVELWDLRRGVGVHIEAGERVYDPIMFYDTDEENVAADDPHGGDGADGAKLGVGNEGSDKAAGLDYMNGEEEYVAEAVEEDYKEEDVAEAAAVKLVDIESDKAPEEMDIDIDFDSCVDLD</sequence>